<evidence type="ECO:0000313" key="1">
    <source>
        <dbReference type="EMBL" id="ABG06940.1"/>
    </source>
</evidence>
<dbReference type="AlphaFoldDB" id="A0A5Q5BFK3"/>
<organism evidence="1">
    <name type="scientific">Mycobacterium sp. (strain MCS)</name>
    <dbReference type="NCBI Taxonomy" id="164756"/>
    <lineage>
        <taxon>Bacteria</taxon>
        <taxon>Bacillati</taxon>
        <taxon>Actinomycetota</taxon>
        <taxon>Actinomycetes</taxon>
        <taxon>Mycobacteriales</taxon>
        <taxon>Mycobacteriaceae</taxon>
        <taxon>Mycobacterium</taxon>
    </lineage>
</organism>
<sequence>MSPQGDGARPIELNDALYERIRAVAETNHEIPTLSVKRPNWIVAVERKGVWVETERSRALGSGPQLVPAWMIDVGWKRLCAKGSMTQDELLDALNVKRSAFVCALLAQFPDVSVSQTRPTILELVGARGAN</sequence>
<dbReference type="EMBL" id="CP000384">
    <property type="protein sequence ID" value="ABG06940.1"/>
    <property type="molecule type" value="Genomic_DNA"/>
</dbReference>
<gene>
    <name evidence="1" type="ordered locus">Mmcs_0821</name>
</gene>
<proteinExistence type="predicted"/>
<accession>A0A5Q5BFK3</accession>
<reference evidence="1" key="1">
    <citation type="submission" date="2006-06" db="EMBL/GenBank/DDBJ databases">
        <title>Complete sequence of chromosome of Mycobacterium sp. MCS.</title>
        <authorList>
            <consortium name="US DOE Joint Genome Institute"/>
            <person name="Copeland A."/>
            <person name="Lucas S."/>
            <person name="Lapidus A."/>
            <person name="Barry K."/>
            <person name="Detter J.C."/>
            <person name="Glavina del Rio T."/>
            <person name="Hammon N."/>
            <person name="Israni S."/>
            <person name="Dalin E."/>
            <person name="Tice H."/>
            <person name="Pitluck S."/>
            <person name="Martinez M."/>
            <person name="Schmutz J."/>
            <person name="Larimer F."/>
            <person name="Land M."/>
            <person name="Hauser L."/>
            <person name="Kyrpides N."/>
            <person name="Kim E."/>
            <person name="Miller C.D."/>
            <person name="Hughes J.E."/>
            <person name="Anderson A.J."/>
            <person name="Sims R.C."/>
            <person name="Richardson P."/>
        </authorList>
    </citation>
    <scope>NUCLEOTIDE SEQUENCE [LARGE SCALE GENOMIC DNA]</scope>
    <source>
        <strain evidence="1">MCS</strain>
    </source>
</reference>
<dbReference type="KEGG" id="mmc:Mmcs_0821"/>
<protein>
    <submittedName>
        <fullName evidence="1">Uncharacterized protein</fullName>
    </submittedName>
</protein>
<name>A0A5Q5BFK3_MYCSS</name>